<dbReference type="InterPro" id="IPR021388">
    <property type="entry name" value="DUF3024"/>
</dbReference>
<accession>A0A495WHU9</accession>
<dbReference type="Pfam" id="PF11225">
    <property type="entry name" value="DUF3024"/>
    <property type="match status" value="1"/>
</dbReference>
<dbReference type="AlphaFoldDB" id="A0A495WHU9"/>
<keyword evidence="2" id="KW-1185">Reference proteome</keyword>
<dbReference type="EMBL" id="RBXP01000011">
    <property type="protein sequence ID" value="RKT60949.1"/>
    <property type="molecule type" value="Genomic_DNA"/>
</dbReference>
<dbReference type="RefSeq" id="WP_121457431.1">
    <property type="nucleotide sequence ID" value="NZ_RBXP01000011.1"/>
</dbReference>
<sequence>MPLPVLIQHLVRNRLGAYCERRVPADARATQRLELRFTDDAVIVVDSRQLDNRWLSLEIARFRYNPAAGTWLLDAPHFGGTPPWRQHSRKPVREIERLIALLDEDADGVFWS</sequence>
<protein>
    <submittedName>
        <fullName evidence="1">DUF3024 family protein</fullName>
    </submittedName>
</protein>
<comment type="caution">
    <text evidence="1">The sequence shown here is derived from an EMBL/GenBank/DDBJ whole genome shotgun (WGS) entry which is preliminary data.</text>
</comment>
<dbReference type="OrthoDB" id="4210561at2"/>
<evidence type="ECO:0000313" key="2">
    <source>
        <dbReference type="Proteomes" id="UP000270626"/>
    </source>
</evidence>
<gene>
    <name evidence="1" type="ORF">DFR40_1099</name>
</gene>
<dbReference type="Proteomes" id="UP000270626">
    <property type="component" value="Unassembled WGS sequence"/>
</dbReference>
<reference evidence="1 2" key="1">
    <citation type="submission" date="2018-10" db="EMBL/GenBank/DDBJ databases">
        <title>Genomic Encyclopedia of Type Strains, Phase IV (KMG-IV): sequencing the most valuable type-strain genomes for metagenomic binning, comparative biology and taxonomic classification.</title>
        <authorList>
            <person name="Goeker M."/>
        </authorList>
    </citation>
    <scope>NUCLEOTIDE SEQUENCE [LARGE SCALE GENOMIC DNA]</scope>
    <source>
        <strain evidence="1 2">DSM 23841</strain>
    </source>
</reference>
<name>A0A495WHU9_9RHOO</name>
<organism evidence="1 2">
    <name type="scientific">Azonexus fungiphilus</name>
    <dbReference type="NCBI Taxonomy" id="146940"/>
    <lineage>
        <taxon>Bacteria</taxon>
        <taxon>Pseudomonadati</taxon>
        <taxon>Pseudomonadota</taxon>
        <taxon>Betaproteobacteria</taxon>
        <taxon>Rhodocyclales</taxon>
        <taxon>Azonexaceae</taxon>
        <taxon>Azonexus</taxon>
    </lineage>
</organism>
<evidence type="ECO:0000313" key="1">
    <source>
        <dbReference type="EMBL" id="RKT60949.1"/>
    </source>
</evidence>
<proteinExistence type="predicted"/>